<sequence>MVNVNAFVTLLTSDSYIQGVVALAHSLHLTHTHNELVCMVTEGISQEIIERLEKPGDLYDKVIRVDELDSKDQRNLELLGRPELGVTFTKLNVWKLCQYDFVAFLDADTIVLKNIDSLFDQIKEVYNHGDVPFLAAPDVGWPDNFNSGVFVCKPDLQTYSDLVNYSRTIGSYDGGDQGLLNRFFNKWNKTPNARLSFNYNVTPSAYYTYAPAFKEHQDNISVVHFIGNNKPW</sequence>
<dbReference type="PANTHER" id="PTHR11183">
    <property type="entry name" value="GLYCOGENIN SUBFAMILY MEMBER"/>
    <property type="match status" value="1"/>
</dbReference>
<dbReference type="GO" id="GO:0046872">
    <property type="term" value="F:metal ion binding"/>
    <property type="evidence" value="ECO:0007669"/>
    <property type="project" value="UniProtKB-KW"/>
</dbReference>
<evidence type="ECO:0000256" key="8">
    <source>
        <dbReference type="ARBA" id="ARBA00023211"/>
    </source>
</evidence>
<dbReference type="GO" id="GO:0005978">
    <property type="term" value="P:glycogen biosynthetic process"/>
    <property type="evidence" value="ECO:0007669"/>
    <property type="project" value="UniProtKB-KW"/>
</dbReference>
<proteinExistence type="inferred from homology"/>
<dbReference type="InterPro" id="IPR002495">
    <property type="entry name" value="Glyco_trans_8"/>
</dbReference>
<comment type="subcellular location">
    <subcellularLocation>
        <location evidence="2">Cytoplasm</location>
    </subcellularLocation>
</comment>
<dbReference type="GO" id="GO:0005737">
    <property type="term" value="C:cytoplasm"/>
    <property type="evidence" value="ECO:0007669"/>
    <property type="project" value="UniProtKB-SubCell"/>
</dbReference>
<comment type="function">
    <text evidence="13">Self-glucosylating initiator of glycogen synthesis. It catalyzes the formation of a short alpha (1,4)-glucosyl chain covalently attached via a glucose 1-O-tyrosyl linkage to internal tyrosine residues and these chains act as primers for the elongation reaction catalyzed by glycogen synthase.</text>
</comment>
<keyword evidence="7" id="KW-0325">Glycoprotein</keyword>
<dbReference type="AlphaFoldDB" id="A0A1Y2EG39"/>
<accession>A0A1Y2EG39</accession>
<comment type="similarity">
    <text evidence="9">Belongs to the glycosyltransferase 8 family. Glycogenin subfamily.</text>
</comment>
<evidence type="ECO:0000313" key="14">
    <source>
        <dbReference type="EMBL" id="ORY70541.1"/>
    </source>
</evidence>
<keyword evidence="8" id="KW-0464">Manganese</keyword>
<comment type="catalytic activity">
    <reaction evidence="11">
        <text>[1,4-alpha-D-glucosyl](n)-L-tyrosyl-[glycogenin] + UDP-alpha-D-glucose = [1,4-alpha-D-glucosyl](n+1)-L-tyrosyl-[glycogenin] + UDP + H(+)</text>
        <dbReference type="Rhea" id="RHEA:56560"/>
        <dbReference type="Rhea" id="RHEA-COMP:14606"/>
        <dbReference type="Rhea" id="RHEA-COMP:14607"/>
        <dbReference type="ChEBI" id="CHEBI:15378"/>
        <dbReference type="ChEBI" id="CHEBI:58223"/>
        <dbReference type="ChEBI" id="CHEBI:58885"/>
        <dbReference type="ChEBI" id="CHEBI:140574"/>
        <dbReference type="EC" id="2.4.1.186"/>
    </reaction>
</comment>
<gene>
    <name evidence="14" type="ORF">LY90DRAFT_404904</name>
</gene>
<dbReference type="InterPro" id="IPR050587">
    <property type="entry name" value="GNT1/Glycosyltrans_8"/>
</dbReference>
<evidence type="ECO:0000256" key="11">
    <source>
        <dbReference type="ARBA" id="ARBA00050886"/>
    </source>
</evidence>
<evidence type="ECO:0000256" key="12">
    <source>
        <dbReference type="ARBA" id="ARBA00052293"/>
    </source>
</evidence>
<dbReference type="Proteomes" id="UP000193920">
    <property type="component" value="Unassembled WGS sequence"/>
</dbReference>
<evidence type="ECO:0000256" key="6">
    <source>
        <dbReference type="ARBA" id="ARBA00023056"/>
    </source>
</evidence>
<dbReference type="SUPFAM" id="SSF53448">
    <property type="entry name" value="Nucleotide-diphospho-sugar transferases"/>
    <property type="match status" value="1"/>
</dbReference>
<protein>
    <recommendedName>
        <fullName evidence="10">glycogenin glucosyltransferase</fullName>
        <ecNumber evidence="10">2.4.1.186</ecNumber>
    </recommendedName>
</protein>
<organism evidence="14 15">
    <name type="scientific">Neocallimastix californiae</name>
    <dbReference type="NCBI Taxonomy" id="1754190"/>
    <lineage>
        <taxon>Eukaryota</taxon>
        <taxon>Fungi</taxon>
        <taxon>Fungi incertae sedis</taxon>
        <taxon>Chytridiomycota</taxon>
        <taxon>Chytridiomycota incertae sedis</taxon>
        <taxon>Neocallimastigomycetes</taxon>
        <taxon>Neocallimastigales</taxon>
        <taxon>Neocallimastigaceae</taxon>
        <taxon>Neocallimastix</taxon>
    </lineage>
</organism>
<dbReference type="OrthoDB" id="2014201at2759"/>
<feature type="non-terminal residue" evidence="14">
    <location>
        <position position="232"/>
    </location>
</feature>
<dbReference type="FunFam" id="3.90.550.10:FF:000092">
    <property type="entry name" value="Glycogenin 2"/>
    <property type="match status" value="1"/>
</dbReference>
<dbReference type="GO" id="GO:0008466">
    <property type="term" value="F:glycogenin glucosyltransferase activity"/>
    <property type="evidence" value="ECO:0007669"/>
    <property type="project" value="UniProtKB-EC"/>
</dbReference>
<comment type="cofactor">
    <cofactor evidence="1">
        <name>Mn(2+)</name>
        <dbReference type="ChEBI" id="CHEBI:29035"/>
    </cofactor>
</comment>
<dbReference type="CDD" id="cd02537">
    <property type="entry name" value="GT8_Glycogenin"/>
    <property type="match status" value="1"/>
</dbReference>
<evidence type="ECO:0000256" key="4">
    <source>
        <dbReference type="ARBA" id="ARBA00022679"/>
    </source>
</evidence>
<dbReference type="InterPro" id="IPR029044">
    <property type="entry name" value="Nucleotide-diphossugar_trans"/>
</dbReference>
<evidence type="ECO:0000256" key="5">
    <source>
        <dbReference type="ARBA" id="ARBA00022723"/>
    </source>
</evidence>
<keyword evidence="4 14" id="KW-0808">Transferase</keyword>
<comment type="catalytic activity">
    <reaction evidence="12">
        <text>L-tyrosyl-[glycogenin] + UDP-alpha-D-glucose = alpha-D-glucosyl-L-tyrosyl-[glycogenin] + UDP + H(+)</text>
        <dbReference type="Rhea" id="RHEA:23360"/>
        <dbReference type="Rhea" id="RHEA-COMP:14604"/>
        <dbReference type="Rhea" id="RHEA-COMP:14605"/>
        <dbReference type="ChEBI" id="CHEBI:15378"/>
        <dbReference type="ChEBI" id="CHEBI:46858"/>
        <dbReference type="ChEBI" id="CHEBI:58223"/>
        <dbReference type="ChEBI" id="CHEBI:58885"/>
        <dbReference type="ChEBI" id="CHEBI:140573"/>
        <dbReference type="EC" id="2.4.1.186"/>
    </reaction>
</comment>
<keyword evidence="5" id="KW-0479">Metal-binding</keyword>
<evidence type="ECO:0000256" key="3">
    <source>
        <dbReference type="ARBA" id="ARBA00022490"/>
    </source>
</evidence>
<evidence type="ECO:0000256" key="2">
    <source>
        <dbReference type="ARBA" id="ARBA00004496"/>
    </source>
</evidence>
<dbReference type="Pfam" id="PF01501">
    <property type="entry name" value="Glyco_transf_8"/>
    <property type="match status" value="1"/>
</dbReference>
<keyword evidence="3" id="KW-0963">Cytoplasm</keyword>
<evidence type="ECO:0000256" key="13">
    <source>
        <dbReference type="ARBA" id="ARBA00057883"/>
    </source>
</evidence>
<evidence type="ECO:0000256" key="10">
    <source>
        <dbReference type="ARBA" id="ARBA00038934"/>
    </source>
</evidence>
<name>A0A1Y2EG39_9FUNG</name>
<dbReference type="EMBL" id="MCOG01000043">
    <property type="protein sequence ID" value="ORY70541.1"/>
    <property type="molecule type" value="Genomic_DNA"/>
</dbReference>
<evidence type="ECO:0000256" key="1">
    <source>
        <dbReference type="ARBA" id="ARBA00001936"/>
    </source>
</evidence>
<keyword evidence="15" id="KW-1185">Reference proteome</keyword>
<dbReference type="EC" id="2.4.1.186" evidence="10"/>
<evidence type="ECO:0000256" key="9">
    <source>
        <dbReference type="ARBA" id="ARBA00038162"/>
    </source>
</evidence>
<evidence type="ECO:0000256" key="7">
    <source>
        <dbReference type="ARBA" id="ARBA00023180"/>
    </source>
</evidence>
<reference evidence="14 15" key="1">
    <citation type="submission" date="2016-08" db="EMBL/GenBank/DDBJ databases">
        <title>A Parts List for Fungal Cellulosomes Revealed by Comparative Genomics.</title>
        <authorList>
            <consortium name="DOE Joint Genome Institute"/>
            <person name="Haitjema C.H."/>
            <person name="Gilmore S.P."/>
            <person name="Henske J.K."/>
            <person name="Solomon K.V."/>
            <person name="De Groot R."/>
            <person name="Kuo A."/>
            <person name="Mondo S.J."/>
            <person name="Salamov A.A."/>
            <person name="Labutti K."/>
            <person name="Zhao Z."/>
            <person name="Chiniquy J."/>
            <person name="Barry K."/>
            <person name="Brewer H.M."/>
            <person name="Purvine S.O."/>
            <person name="Wright A.T."/>
            <person name="Boxma B."/>
            <person name="Van Alen T."/>
            <person name="Hackstein J.H."/>
            <person name="Baker S.E."/>
            <person name="Grigoriev I.V."/>
            <person name="O'Malley M.A."/>
        </authorList>
    </citation>
    <scope>NUCLEOTIDE SEQUENCE [LARGE SCALE GENOMIC DNA]</scope>
    <source>
        <strain evidence="14 15">G1</strain>
    </source>
</reference>
<keyword evidence="6" id="KW-0320">Glycogen biosynthesis</keyword>
<evidence type="ECO:0000313" key="15">
    <source>
        <dbReference type="Proteomes" id="UP000193920"/>
    </source>
</evidence>
<dbReference type="STRING" id="1754190.A0A1Y2EG39"/>
<comment type="caution">
    <text evidence="14">The sequence shown here is derived from an EMBL/GenBank/DDBJ whole genome shotgun (WGS) entry which is preliminary data.</text>
</comment>
<dbReference type="Gene3D" id="3.90.550.10">
    <property type="entry name" value="Spore Coat Polysaccharide Biosynthesis Protein SpsA, Chain A"/>
    <property type="match status" value="1"/>
</dbReference>